<evidence type="ECO:0000313" key="1">
    <source>
        <dbReference type="EMBL" id="MCO5957842.1"/>
    </source>
</evidence>
<dbReference type="RefSeq" id="WP_250914126.1">
    <property type="nucleotide sequence ID" value="NZ_JAMXLX010000004.1"/>
</dbReference>
<organism evidence="1 2">
    <name type="scientific">Ciceribacter sichuanensis</name>
    <dbReference type="NCBI Taxonomy" id="2949647"/>
    <lineage>
        <taxon>Bacteria</taxon>
        <taxon>Pseudomonadati</taxon>
        <taxon>Pseudomonadota</taxon>
        <taxon>Alphaproteobacteria</taxon>
        <taxon>Hyphomicrobiales</taxon>
        <taxon>Rhizobiaceae</taxon>
        <taxon>Ciceribacter</taxon>
    </lineage>
</organism>
<accession>A0AAJ1BXQ9</accession>
<reference evidence="1" key="1">
    <citation type="submission" date="2022-06" db="EMBL/GenBank/DDBJ databases">
        <authorList>
            <person name="Sun Q."/>
        </authorList>
    </citation>
    <scope>NUCLEOTIDE SEQUENCE</scope>
    <source>
        <strain evidence="1">S101</strain>
    </source>
</reference>
<evidence type="ECO:0000313" key="2">
    <source>
        <dbReference type="Proteomes" id="UP001155380"/>
    </source>
</evidence>
<protein>
    <submittedName>
        <fullName evidence="1">Uncharacterized protein</fullName>
    </submittedName>
</protein>
<name>A0AAJ1BXQ9_9HYPH</name>
<comment type="caution">
    <text evidence="1">The sequence shown here is derived from an EMBL/GenBank/DDBJ whole genome shotgun (WGS) entry which is preliminary data.</text>
</comment>
<sequence>MKRGRPVELRILPRSFFQERKEGMRGANTGRNVRHLLICGKFHPLEGILNQMITKLFSISVAGIYFDFY</sequence>
<dbReference type="Proteomes" id="UP001155380">
    <property type="component" value="Unassembled WGS sequence"/>
</dbReference>
<gene>
    <name evidence="1" type="ORF">NBH21_13765</name>
</gene>
<dbReference type="AlphaFoldDB" id="A0AAJ1BXQ9"/>
<proteinExistence type="predicted"/>
<dbReference type="EMBL" id="JAMXLX010000004">
    <property type="protein sequence ID" value="MCO5957842.1"/>
    <property type="molecule type" value="Genomic_DNA"/>
</dbReference>